<dbReference type="InterPro" id="IPR035979">
    <property type="entry name" value="RBD_domain_sf"/>
</dbReference>
<dbReference type="Pfam" id="PF06974">
    <property type="entry name" value="WS_DGAT_C"/>
    <property type="match status" value="1"/>
</dbReference>
<keyword evidence="3" id="KW-0862">Zinc</keyword>
<keyword evidence="8" id="KW-0472">Membrane</keyword>
<dbReference type="PANTHER" id="PTHR24009:SF41">
    <property type="entry name" value="ZINC FINGER CCCH DOMAIN-CONTAINING PROTEIN 55"/>
    <property type="match status" value="1"/>
</dbReference>
<evidence type="ECO:0000256" key="8">
    <source>
        <dbReference type="SAM" id="Phobius"/>
    </source>
</evidence>
<feature type="compositionally biased region" description="Low complexity" evidence="7">
    <location>
        <begin position="107"/>
        <end position="119"/>
    </location>
</feature>
<evidence type="ECO:0000313" key="11">
    <source>
        <dbReference type="Proteomes" id="UP000824890"/>
    </source>
</evidence>
<dbReference type="Pfam" id="PF23182">
    <property type="entry name" value="PABC_AtC3H46"/>
    <property type="match status" value="1"/>
</dbReference>
<name>A0ABQ8DPZ4_BRANA</name>
<feature type="transmembrane region" description="Helical" evidence="8">
    <location>
        <begin position="632"/>
        <end position="649"/>
    </location>
</feature>
<keyword evidence="4 6" id="KW-0694">RNA-binding</keyword>
<sequence length="785" mass="87972">MDSGDPTALLLTKIRSLEPDYAPKIIGYLFLQDFSEKDLMHLALGPESVLHSIICKVKTQLGLLSNSLSAPSTPPSPYPISRPPINGGLSHSNGFMGFRRNSPPSPSSTSPWSINSQSNGDSATVLLDDQQLNDCLSFLDDSCEKTEDVFADPIDNGETHLHRRSFSADNVDGNVIATDSPRKVEDFMRQEEMMRLKMAYQRQRLASSQILGRVPQLPYDKRMDFLLHQHAHRDGGLRFGDERYWSSSPGRLERMELMAMHYNDMSNSVARQVYLTFPAESTFKDEDVAAYFSLFGTVQDVRIPYQQKRMFGFVSFAHPETVKVVLARGNPHFICDSRVLVKPYKEKGKALDKYGNIIICYNSRLSLGITPHVPVHLGLILENSLIFNLVSPSFLLFLGVYVLHLLLTNLFSCFVVDSKMFYERREMMRRKMEQADRQRAIEFERRRFINLQLPEFKNHHRGFSVGSPGYFPSASNQSADIQSELNSAADAFEVVDDTTVLHPYSVTDPRSINNDNDSNGAKERTNESEPDTGSNIELVLPSNLFPSATSTDDSAETNADAGVSASSSYGNDHEPPATTWNKKEEENGTLTSYPNHLPDRPRFRAACTVNMRSNIGSKPLADMMAQDSKCRWGNYFGFIILPFHMGLQTDPLVYLKLSKSMMARKKHSYHALLVYFSIKIAIKVFGTKAAATILNRPVKNLTTCVSNIVGPMEEISFRGHPITYIALSSYGHSQPLLVHYVSYAGKMIISLAVDPTIIPDPHKICDDMEVSLKSMKAALSERGLL</sequence>
<evidence type="ECO:0000256" key="1">
    <source>
        <dbReference type="ARBA" id="ARBA00022723"/>
    </source>
</evidence>
<dbReference type="InterPro" id="IPR009721">
    <property type="entry name" value="O-acyltransferase_WSD1_C"/>
</dbReference>
<organism evidence="10 11">
    <name type="scientific">Brassica napus</name>
    <name type="common">Rape</name>
    <dbReference type="NCBI Taxonomy" id="3708"/>
    <lineage>
        <taxon>Eukaryota</taxon>
        <taxon>Viridiplantae</taxon>
        <taxon>Streptophyta</taxon>
        <taxon>Embryophyta</taxon>
        <taxon>Tracheophyta</taxon>
        <taxon>Spermatophyta</taxon>
        <taxon>Magnoliopsida</taxon>
        <taxon>eudicotyledons</taxon>
        <taxon>Gunneridae</taxon>
        <taxon>Pentapetalae</taxon>
        <taxon>rosids</taxon>
        <taxon>malvids</taxon>
        <taxon>Brassicales</taxon>
        <taxon>Brassicaceae</taxon>
        <taxon>Brassiceae</taxon>
        <taxon>Brassica</taxon>
    </lineage>
</organism>
<feature type="region of interest" description="Disordered" evidence="7">
    <location>
        <begin position="91"/>
        <end position="120"/>
    </location>
</feature>
<dbReference type="InterPro" id="IPR000504">
    <property type="entry name" value="RRM_dom"/>
</dbReference>
<keyword evidence="8" id="KW-0812">Transmembrane</keyword>
<dbReference type="CDD" id="cd12458">
    <property type="entry name" value="RRM_AtC3H46_like"/>
    <property type="match status" value="1"/>
</dbReference>
<gene>
    <name evidence="10" type="ORF">HID58_008544</name>
</gene>
<dbReference type="InterPro" id="IPR012677">
    <property type="entry name" value="Nucleotide-bd_a/b_plait_sf"/>
</dbReference>
<keyword evidence="8" id="KW-1133">Transmembrane helix</keyword>
<dbReference type="Pfam" id="PF00076">
    <property type="entry name" value="RRM_1"/>
    <property type="match status" value="1"/>
</dbReference>
<dbReference type="SUPFAM" id="SSF54928">
    <property type="entry name" value="RNA-binding domain, RBD"/>
    <property type="match status" value="1"/>
</dbReference>
<feature type="compositionally biased region" description="Basic and acidic residues" evidence="7">
    <location>
        <begin position="571"/>
        <end position="586"/>
    </location>
</feature>
<keyword evidence="1" id="KW-0479">Metal-binding</keyword>
<evidence type="ECO:0000256" key="7">
    <source>
        <dbReference type="SAM" id="MobiDB-lite"/>
    </source>
</evidence>
<evidence type="ECO:0000256" key="2">
    <source>
        <dbReference type="ARBA" id="ARBA00022771"/>
    </source>
</evidence>
<dbReference type="Proteomes" id="UP000824890">
    <property type="component" value="Unassembled WGS sequence"/>
</dbReference>
<evidence type="ECO:0000256" key="3">
    <source>
        <dbReference type="ARBA" id="ARBA00022833"/>
    </source>
</evidence>
<dbReference type="InterPro" id="IPR056276">
    <property type="entry name" value="AtC3H46-like_PABC-like"/>
</dbReference>
<evidence type="ECO:0000259" key="9">
    <source>
        <dbReference type="PROSITE" id="PS50102"/>
    </source>
</evidence>
<comment type="caution">
    <text evidence="10">The sequence shown here is derived from an EMBL/GenBank/DDBJ whole genome shotgun (WGS) entry which is preliminary data.</text>
</comment>
<feature type="compositionally biased region" description="Polar residues" evidence="7">
    <location>
        <begin position="508"/>
        <end position="519"/>
    </location>
</feature>
<feature type="domain" description="RRM" evidence="9">
    <location>
        <begin position="271"/>
        <end position="347"/>
    </location>
</feature>
<proteinExistence type="predicted"/>
<feature type="region of interest" description="Disordered" evidence="7">
    <location>
        <begin position="503"/>
        <end position="597"/>
    </location>
</feature>
<evidence type="ECO:0000256" key="4">
    <source>
        <dbReference type="ARBA" id="ARBA00022884"/>
    </source>
</evidence>
<dbReference type="EMBL" id="JAGKQM010000003">
    <property type="protein sequence ID" value="KAH0931427.1"/>
    <property type="molecule type" value="Genomic_DNA"/>
</dbReference>
<protein>
    <recommendedName>
        <fullName evidence="9">RRM domain-containing protein</fullName>
    </recommendedName>
</protein>
<evidence type="ECO:0000256" key="5">
    <source>
        <dbReference type="ARBA" id="ARBA00023125"/>
    </source>
</evidence>
<feature type="transmembrane region" description="Helical" evidence="8">
    <location>
        <begin position="669"/>
        <end position="686"/>
    </location>
</feature>
<keyword evidence="2" id="KW-0863">Zinc-finger</keyword>
<dbReference type="SMART" id="SM00360">
    <property type="entry name" value="RRM"/>
    <property type="match status" value="1"/>
</dbReference>
<dbReference type="PROSITE" id="PS50102">
    <property type="entry name" value="RRM"/>
    <property type="match status" value="1"/>
</dbReference>
<feature type="transmembrane region" description="Helical" evidence="8">
    <location>
        <begin position="394"/>
        <end position="422"/>
    </location>
</feature>
<keyword evidence="5" id="KW-0238">DNA-binding</keyword>
<reference evidence="10 11" key="1">
    <citation type="submission" date="2021-05" db="EMBL/GenBank/DDBJ databases">
        <title>Genome Assembly of Synthetic Allotetraploid Brassica napus Reveals Homoeologous Exchanges between Subgenomes.</title>
        <authorList>
            <person name="Davis J.T."/>
        </authorList>
    </citation>
    <scope>NUCLEOTIDE SEQUENCE [LARGE SCALE GENOMIC DNA]</scope>
    <source>
        <strain evidence="11">cv. Da-Ae</strain>
        <tissue evidence="10">Seedling</tissue>
    </source>
</reference>
<evidence type="ECO:0000313" key="10">
    <source>
        <dbReference type="EMBL" id="KAH0931427.1"/>
    </source>
</evidence>
<evidence type="ECO:0000256" key="6">
    <source>
        <dbReference type="PROSITE-ProRule" id="PRU00176"/>
    </source>
</evidence>
<dbReference type="PANTHER" id="PTHR24009">
    <property type="entry name" value="RNA-BINDING (RRM/RBD/RNP MOTIFS)"/>
    <property type="match status" value="1"/>
</dbReference>
<keyword evidence="11" id="KW-1185">Reference proteome</keyword>
<accession>A0ABQ8DPZ4</accession>
<dbReference type="Gene3D" id="3.30.70.330">
    <property type="match status" value="1"/>
</dbReference>
<dbReference type="InterPro" id="IPR034365">
    <property type="entry name" value="AtC3H46-like_RRM"/>
</dbReference>